<evidence type="ECO:0000259" key="2">
    <source>
        <dbReference type="Pfam" id="PF08327"/>
    </source>
</evidence>
<dbReference type="InterPro" id="IPR023393">
    <property type="entry name" value="START-like_dom_sf"/>
</dbReference>
<accession>A0ABV6MHR2</accession>
<evidence type="ECO:0000313" key="4">
    <source>
        <dbReference type="Proteomes" id="UP001589867"/>
    </source>
</evidence>
<gene>
    <name evidence="3" type="ORF">ACFFIA_41765</name>
</gene>
<comment type="caution">
    <text evidence="3">The sequence shown here is derived from an EMBL/GenBank/DDBJ whole genome shotgun (WGS) entry which is preliminary data.</text>
</comment>
<evidence type="ECO:0000256" key="1">
    <source>
        <dbReference type="ARBA" id="ARBA00006817"/>
    </source>
</evidence>
<dbReference type="Proteomes" id="UP001589867">
    <property type="component" value="Unassembled WGS sequence"/>
</dbReference>
<comment type="similarity">
    <text evidence="1">Belongs to the AHA1 family.</text>
</comment>
<keyword evidence="4" id="KW-1185">Reference proteome</keyword>
<dbReference type="InterPro" id="IPR013538">
    <property type="entry name" value="ASHA1/2-like_C"/>
</dbReference>
<dbReference type="Gene3D" id="3.30.530.20">
    <property type="match status" value="1"/>
</dbReference>
<evidence type="ECO:0000313" key="3">
    <source>
        <dbReference type="EMBL" id="MFC0534136.1"/>
    </source>
</evidence>
<proteinExistence type="inferred from homology"/>
<protein>
    <submittedName>
        <fullName evidence="3">SRPBCC domain-containing protein</fullName>
    </submittedName>
</protein>
<dbReference type="RefSeq" id="WP_377262586.1">
    <property type="nucleotide sequence ID" value="NZ_JBHLUH010000103.1"/>
</dbReference>
<sequence>MTDNPRDEVIAAQIHSPIEVLLLHDEPDWTLVMRRRFPHPPERLWRMITEPERLARWSPVVPDRTLNEPGPATCREHPDDDPLDAEVLIADAPRKLVHRWGREILDWTITRTEGGATLELRQTLDEHTRATLYAAGWQVCLGRLAADEDGVDRERVVGERAWAYGCQELIERYQNTLTAPQSRTGI</sequence>
<dbReference type="Pfam" id="PF08327">
    <property type="entry name" value="AHSA1"/>
    <property type="match status" value="1"/>
</dbReference>
<feature type="domain" description="Activator of Hsp90 ATPase homologue 1/2-like C-terminal" evidence="2">
    <location>
        <begin position="39"/>
        <end position="145"/>
    </location>
</feature>
<organism evidence="3 4">
    <name type="scientific">Phytohabitans kaempferiae</name>
    <dbReference type="NCBI Taxonomy" id="1620943"/>
    <lineage>
        <taxon>Bacteria</taxon>
        <taxon>Bacillati</taxon>
        <taxon>Actinomycetota</taxon>
        <taxon>Actinomycetes</taxon>
        <taxon>Micromonosporales</taxon>
        <taxon>Micromonosporaceae</taxon>
    </lineage>
</organism>
<dbReference type="EMBL" id="JBHLUH010000103">
    <property type="protein sequence ID" value="MFC0534136.1"/>
    <property type="molecule type" value="Genomic_DNA"/>
</dbReference>
<reference evidence="3 4" key="1">
    <citation type="submission" date="2024-09" db="EMBL/GenBank/DDBJ databases">
        <authorList>
            <person name="Sun Q."/>
            <person name="Mori K."/>
        </authorList>
    </citation>
    <scope>NUCLEOTIDE SEQUENCE [LARGE SCALE GENOMIC DNA]</scope>
    <source>
        <strain evidence="3 4">TBRC 3947</strain>
    </source>
</reference>
<name>A0ABV6MHR2_9ACTN</name>
<dbReference type="SUPFAM" id="SSF55961">
    <property type="entry name" value="Bet v1-like"/>
    <property type="match status" value="1"/>
</dbReference>